<comment type="similarity">
    <text evidence="2">Belongs to the mitochondrial carrier (TC 2.A.29) family.</text>
</comment>
<dbReference type="PANTHER" id="PTHR45624:SF52">
    <property type="entry name" value="MITOCHONDRIAL CARRIER"/>
    <property type="match status" value="1"/>
</dbReference>
<evidence type="ECO:0000256" key="3">
    <source>
        <dbReference type="ARBA" id="ARBA00022448"/>
    </source>
</evidence>
<dbReference type="Gene3D" id="1.50.40.10">
    <property type="entry name" value="Mitochondrial carrier domain"/>
    <property type="match status" value="1"/>
</dbReference>
<accession>A0A4Y7TQS6</accession>
<organism evidence="9 10">
    <name type="scientific">Coprinellus micaceus</name>
    <name type="common">Glistening ink-cap mushroom</name>
    <name type="synonym">Coprinus micaceus</name>
    <dbReference type="NCBI Taxonomy" id="71717"/>
    <lineage>
        <taxon>Eukaryota</taxon>
        <taxon>Fungi</taxon>
        <taxon>Dikarya</taxon>
        <taxon>Basidiomycota</taxon>
        <taxon>Agaricomycotina</taxon>
        <taxon>Agaricomycetes</taxon>
        <taxon>Agaricomycetidae</taxon>
        <taxon>Agaricales</taxon>
        <taxon>Agaricineae</taxon>
        <taxon>Psathyrellaceae</taxon>
        <taxon>Coprinellus</taxon>
    </lineage>
</organism>
<reference evidence="9 10" key="1">
    <citation type="journal article" date="2019" name="Nat. Ecol. Evol.">
        <title>Megaphylogeny resolves global patterns of mushroom evolution.</title>
        <authorList>
            <person name="Varga T."/>
            <person name="Krizsan K."/>
            <person name="Foldi C."/>
            <person name="Dima B."/>
            <person name="Sanchez-Garcia M."/>
            <person name="Sanchez-Ramirez S."/>
            <person name="Szollosi G.J."/>
            <person name="Szarkandi J.G."/>
            <person name="Papp V."/>
            <person name="Albert L."/>
            <person name="Andreopoulos W."/>
            <person name="Angelini C."/>
            <person name="Antonin V."/>
            <person name="Barry K.W."/>
            <person name="Bougher N.L."/>
            <person name="Buchanan P."/>
            <person name="Buyck B."/>
            <person name="Bense V."/>
            <person name="Catcheside P."/>
            <person name="Chovatia M."/>
            <person name="Cooper J."/>
            <person name="Damon W."/>
            <person name="Desjardin D."/>
            <person name="Finy P."/>
            <person name="Geml J."/>
            <person name="Haridas S."/>
            <person name="Hughes K."/>
            <person name="Justo A."/>
            <person name="Karasinski D."/>
            <person name="Kautmanova I."/>
            <person name="Kiss B."/>
            <person name="Kocsube S."/>
            <person name="Kotiranta H."/>
            <person name="LaButti K.M."/>
            <person name="Lechner B.E."/>
            <person name="Liimatainen K."/>
            <person name="Lipzen A."/>
            <person name="Lukacs Z."/>
            <person name="Mihaltcheva S."/>
            <person name="Morgado L.N."/>
            <person name="Niskanen T."/>
            <person name="Noordeloos M.E."/>
            <person name="Ohm R.A."/>
            <person name="Ortiz-Santana B."/>
            <person name="Ovrebo C."/>
            <person name="Racz N."/>
            <person name="Riley R."/>
            <person name="Savchenko A."/>
            <person name="Shiryaev A."/>
            <person name="Soop K."/>
            <person name="Spirin V."/>
            <person name="Szebenyi C."/>
            <person name="Tomsovsky M."/>
            <person name="Tulloss R.E."/>
            <person name="Uehling J."/>
            <person name="Grigoriev I.V."/>
            <person name="Vagvolgyi C."/>
            <person name="Papp T."/>
            <person name="Martin F.M."/>
            <person name="Miettinen O."/>
            <person name="Hibbett D.S."/>
            <person name="Nagy L.G."/>
        </authorList>
    </citation>
    <scope>NUCLEOTIDE SEQUENCE [LARGE SCALE GENOMIC DNA]</scope>
    <source>
        <strain evidence="9 10">FP101781</strain>
    </source>
</reference>
<comment type="subcellular location">
    <subcellularLocation>
        <location evidence="1">Mitochondrion membrane</location>
        <topology evidence="1">Multi-pass membrane protein</topology>
    </subcellularLocation>
</comment>
<evidence type="ECO:0000256" key="1">
    <source>
        <dbReference type="ARBA" id="ARBA00004225"/>
    </source>
</evidence>
<evidence type="ECO:0008006" key="11">
    <source>
        <dbReference type="Google" id="ProtNLM"/>
    </source>
</evidence>
<dbReference type="PANTHER" id="PTHR45624">
    <property type="entry name" value="MITOCHONDRIAL BASIC AMINO ACIDS TRANSPORTER-RELATED"/>
    <property type="match status" value="1"/>
</dbReference>
<keyword evidence="3" id="KW-0813">Transport</keyword>
<keyword evidence="5" id="KW-0677">Repeat</keyword>
<dbReference type="InterPro" id="IPR050567">
    <property type="entry name" value="Mitochondrial_Carrier"/>
</dbReference>
<name>A0A4Y7TQS6_COPMI</name>
<keyword evidence="10" id="KW-1185">Reference proteome</keyword>
<keyword evidence="4" id="KW-0812">Transmembrane</keyword>
<proteinExistence type="inferred from homology"/>
<evidence type="ECO:0000256" key="4">
    <source>
        <dbReference type="ARBA" id="ARBA00022692"/>
    </source>
</evidence>
<dbReference type="SUPFAM" id="SSF103506">
    <property type="entry name" value="Mitochondrial carrier"/>
    <property type="match status" value="1"/>
</dbReference>
<dbReference type="Proteomes" id="UP000298030">
    <property type="component" value="Unassembled WGS sequence"/>
</dbReference>
<keyword evidence="8" id="KW-0472">Membrane</keyword>
<dbReference type="GO" id="GO:0000064">
    <property type="term" value="F:L-ornithine transmembrane transporter activity"/>
    <property type="evidence" value="ECO:0007669"/>
    <property type="project" value="TreeGrafter"/>
</dbReference>
<protein>
    <recommendedName>
        <fullName evidence="11">Mitochondrial carrier</fullName>
    </recommendedName>
</protein>
<evidence type="ECO:0000313" key="10">
    <source>
        <dbReference type="Proteomes" id="UP000298030"/>
    </source>
</evidence>
<evidence type="ECO:0000256" key="8">
    <source>
        <dbReference type="ARBA" id="ARBA00023136"/>
    </source>
</evidence>
<dbReference type="GO" id="GO:1990575">
    <property type="term" value="P:mitochondrial L-ornithine transmembrane transport"/>
    <property type="evidence" value="ECO:0007669"/>
    <property type="project" value="TreeGrafter"/>
</dbReference>
<dbReference type="EMBL" id="QPFP01000006">
    <property type="protein sequence ID" value="TEB35942.1"/>
    <property type="molecule type" value="Genomic_DNA"/>
</dbReference>
<keyword evidence="6" id="KW-1133">Transmembrane helix</keyword>
<dbReference type="AlphaFoldDB" id="A0A4Y7TQS6"/>
<evidence type="ECO:0000256" key="2">
    <source>
        <dbReference type="ARBA" id="ARBA00006375"/>
    </source>
</evidence>
<sequence>MSHVFHRLVRHKVWTNERPVSIDGLSESVNNLQAACARTLSRGLALYFSRPVRLFRPAKVTGWQFLKNVAHNEGALLSPSYILQLYRSQGVLVVPKHFLPPMIVNAGLGTVLWTSYGETYSYLSSATGSDSIPTAALAGACAGACQALVAAPAENVRIVLEGGTGGHSSWACVWKEVFQSRATPPDASTQQKMREIRELRTWLKDVGEMAGRGWDGWRWGCAKDACAFAAFFTVFEITRRTSSHVKRNVQRMCEYSDMSLKKKTNISKIANACSLVGGGVVAGLVYEAVCQPWDRLRRIIYVYRLEHPHRQTSIPVILTQAVREEGLITLARDPTISISLPASPQPSGIPPWIGNLARTLARVGPWGIGFLVWEAYGTGLG</sequence>
<evidence type="ECO:0000256" key="7">
    <source>
        <dbReference type="ARBA" id="ARBA00023128"/>
    </source>
</evidence>
<evidence type="ECO:0000256" key="5">
    <source>
        <dbReference type="ARBA" id="ARBA00022737"/>
    </source>
</evidence>
<dbReference type="GO" id="GO:0031966">
    <property type="term" value="C:mitochondrial membrane"/>
    <property type="evidence" value="ECO:0007669"/>
    <property type="project" value="UniProtKB-SubCell"/>
</dbReference>
<gene>
    <name evidence="9" type="ORF">FA13DRAFT_1623288</name>
</gene>
<keyword evidence="7" id="KW-0496">Mitochondrion</keyword>
<dbReference type="InterPro" id="IPR023395">
    <property type="entry name" value="MCP_dom_sf"/>
</dbReference>
<comment type="caution">
    <text evidence="9">The sequence shown here is derived from an EMBL/GenBank/DDBJ whole genome shotgun (WGS) entry which is preliminary data.</text>
</comment>
<evidence type="ECO:0000313" key="9">
    <source>
        <dbReference type="EMBL" id="TEB35942.1"/>
    </source>
</evidence>
<evidence type="ECO:0000256" key="6">
    <source>
        <dbReference type="ARBA" id="ARBA00022989"/>
    </source>
</evidence>
<dbReference type="STRING" id="71717.A0A4Y7TQS6"/>
<dbReference type="OrthoDB" id="3364892at2759"/>